<comment type="caution">
    <text evidence="1">The sequence shown here is derived from an EMBL/GenBank/DDBJ whole genome shotgun (WGS) entry which is preliminary data.</text>
</comment>
<reference evidence="1 2" key="1">
    <citation type="submission" date="2019-02" db="EMBL/GenBank/DDBJ databases">
        <title>Deep-cultivation of Planctomycetes and their phenomic and genomic characterization uncovers novel biology.</title>
        <authorList>
            <person name="Wiegand S."/>
            <person name="Jogler M."/>
            <person name="Boedeker C."/>
            <person name="Pinto D."/>
            <person name="Vollmers J."/>
            <person name="Rivas-Marin E."/>
            <person name="Kohn T."/>
            <person name="Peeters S.H."/>
            <person name="Heuer A."/>
            <person name="Rast P."/>
            <person name="Oberbeckmann S."/>
            <person name="Bunk B."/>
            <person name="Jeske O."/>
            <person name="Meyerdierks A."/>
            <person name="Storesund J.E."/>
            <person name="Kallscheuer N."/>
            <person name="Luecker S."/>
            <person name="Lage O.M."/>
            <person name="Pohl T."/>
            <person name="Merkel B.J."/>
            <person name="Hornburger P."/>
            <person name="Mueller R.-W."/>
            <person name="Bruemmer F."/>
            <person name="Labrenz M."/>
            <person name="Spormann A.M."/>
            <person name="Op Den Camp H."/>
            <person name="Overmann J."/>
            <person name="Amann R."/>
            <person name="Jetten M.S.M."/>
            <person name="Mascher T."/>
            <person name="Medema M.H."/>
            <person name="Devos D.P."/>
            <person name="Kaster A.-K."/>
            <person name="Ovreas L."/>
            <person name="Rohde M."/>
            <person name="Galperin M.Y."/>
            <person name="Jogler C."/>
        </authorList>
    </citation>
    <scope>NUCLEOTIDE SEQUENCE [LARGE SCALE GENOMIC DNA]</scope>
    <source>
        <strain evidence="1 2">Poly59</strain>
    </source>
</reference>
<accession>A0A5C6EW39</accession>
<dbReference type="AlphaFoldDB" id="A0A5C6EW39"/>
<dbReference type="Proteomes" id="UP000317977">
    <property type="component" value="Unassembled WGS sequence"/>
</dbReference>
<proteinExistence type="predicted"/>
<evidence type="ECO:0000313" key="2">
    <source>
        <dbReference type="Proteomes" id="UP000317977"/>
    </source>
</evidence>
<organism evidence="1 2">
    <name type="scientific">Rubripirellula reticaptiva</name>
    <dbReference type="NCBI Taxonomy" id="2528013"/>
    <lineage>
        <taxon>Bacteria</taxon>
        <taxon>Pseudomonadati</taxon>
        <taxon>Planctomycetota</taxon>
        <taxon>Planctomycetia</taxon>
        <taxon>Pirellulales</taxon>
        <taxon>Pirellulaceae</taxon>
        <taxon>Rubripirellula</taxon>
    </lineage>
</organism>
<dbReference type="EMBL" id="SJPX01000003">
    <property type="protein sequence ID" value="TWU51441.1"/>
    <property type="molecule type" value="Genomic_DNA"/>
</dbReference>
<keyword evidence="2" id="KW-1185">Reference proteome</keyword>
<sequence>MALRLFNHTSRNIFEASVAESDERVGKFFTDSNSRRIGRTSFELVATLDARFLGNPSLGLPAQVPFVYRVRSPDFHPFAYSVRPNGRIKILSKFLTVSLPKIELKSEQLIFGTRRKYDPTDAQDALDWAGVFGLDQLDSSQRQRAISLVTESWGDDWSSHCICPIKYYDSPWSILRGEWIRPFSQSASFFCPVRNSNCNELAGPRSTVPIATLKTDDAFDLFGGYHATLILTFCKVCKTFCVENEAN</sequence>
<gene>
    <name evidence="1" type="ORF">Poly59_30330</name>
</gene>
<name>A0A5C6EW39_9BACT</name>
<protein>
    <submittedName>
        <fullName evidence="1">Uncharacterized protein</fullName>
    </submittedName>
</protein>
<evidence type="ECO:0000313" key="1">
    <source>
        <dbReference type="EMBL" id="TWU51441.1"/>
    </source>
</evidence>